<dbReference type="EMBL" id="CAJNOQ010029417">
    <property type="protein sequence ID" value="CAF1568599.1"/>
    <property type="molecule type" value="Genomic_DNA"/>
</dbReference>
<dbReference type="AlphaFoldDB" id="A0A815YD58"/>
<dbReference type="Proteomes" id="UP000681722">
    <property type="component" value="Unassembled WGS sequence"/>
</dbReference>
<accession>A0A815YD58</accession>
<gene>
    <name evidence="1" type="ORF">GPM918_LOCUS40240</name>
    <name evidence="2" type="ORF">SRO942_LOCUS41169</name>
</gene>
<reference evidence="1" key="1">
    <citation type="submission" date="2021-02" db="EMBL/GenBank/DDBJ databases">
        <authorList>
            <person name="Nowell W R."/>
        </authorList>
    </citation>
    <scope>NUCLEOTIDE SEQUENCE</scope>
</reference>
<proteinExistence type="predicted"/>
<keyword evidence="3" id="KW-1185">Reference proteome</keyword>
<dbReference type="EMBL" id="CAJOBC010095231">
    <property type="protein sequence ID" value="CAF4431213.1"/>
    <property type="molecule type" value="Genomic_DNA"/>
</dbReference>
<name>A0A815YD58_9BILA</name>
<feature type="non-terminal residue" evidence="1">
    <location>
        <position position="37"/>
    </location>
</feature>
<sequence length="37" mass="4000">DWSLEAPFEANGDDATIHAGLDLQTDALNQAPQYPQS</sequence>
<evidence type="ECO:0000313" key="2">
    <source>
        <dbReference type="EMBL" id="CAF4431213.1"/>
    </source>
</evidence>
<dbReference type="Proteomes" id="UP000663829">
    <property type="component" value="Unassembled WGS sequence"/>
</dbReference>
<feature type="non-terminal residue" evidence="1">
    <location>
        <position position="1"/>
    </location>
</feature>
<evidence type="ECO:0000313" key="3">
    <source>
        <dbReference type="Proteomes" id="UP000663829"/>
    </source>
</evidence>
<organism evidence="1 3">
    <name type="scientific">Didymodactylos carnosus</name>
    <dbReference type="NCBI Taxonomy" id="1234261"/>
    <lineage>
        <taxon>Eukaryota</taxon>
        <taxon>Metazoa</taxon>
        <taxon>Spiralia</taxon>
        <taxon>Gnathifera</taxon>
        <taxon>Rotifera</taxon>
        <taxon>Eurotatoria</taxon>
        <taxon>Bdelloidea</taxon>
        <taxon>Philodinida</taxon>
        <taxon>Philodinidae</taxon>
        <taxon>Didymodactylos</taxon>
    </lineage>
</organism>
<evidence type="ECO:0000313" key="1">
    <source>
        <dbReference type="EMBL" id="CAF1568599.1"/>
    </source>
</evidence>
<comment type="caution">
    <text evidence="1">The sequence shown here is derived from an EMBL/GenBank/DDBJ whole genome shotgun (WGS) entry which is preliminary data.</text>
</comment>
<protein>
    <submittedName>
        <fullName evidence="1">Uncharacterized protein</fullName>
    </submittedName>
</protein>